<comment type="subcellular location">
    <subcellularLocation>
        <location evidence="1">Membrane</location>
        <topology evidence="1">Multi-pass membrane protein</topology>
    </subcellularLocation>
    <subcellularLocation>
        <location evidence="8">Mitochondrion inner membrane</location>
        <topology evidence="8">Multi-pass membrane protein</topology>
    </subcellularLocation>
</comment>
<evidence type="ECO:0000256" key="9">
    <source>
        <dbReference type="RuleBase" id="RU000473"/>
    </source>
</evidence>
<evidence type="ECO:0000256" key="5">
    <source>
        <dbReference type="ARBA" id="ARBA00022692"/>
    </source>
</evidence>
<comment type="similarity">
    <text evidence="2 8">Belongs to the complex I subunit 1 family.</text>
</comment>
<dbReference type="InterPro" id="IPR001694">
    <property type="entry name" value="NADH_UbQ_OxRdtase_su1/FPO"/>
</dbReference>
<dbReference type="Pfam" id="PF00146">
    <property type="entry name" value="NADHdh"/>
    <property type="match status" value="1"/>
</dbReference>
<keyword evidence="9 11" id="KW-0496">Mitochondrion</keyword>
<protein>
    <recommendedName>
        <fullName evidence="3 9">NADH-ubiquinone oxidoreductase chain 1</fullName>
        <ecNumber evidence="9">7.1.1.2</ecNumber>
    </recommendedName>
</protein>
<dbReference type="AlphaFoldDB" id="A0A891H0E6"/>
<feature type="transmembrane region" description="Helical" evidence="10">
    <location>
        <begin position="6"/>
        <end position="23"/>
    </location>
</feature>
<feature type="transmembrane region" description="Helical" evidence="10">
    <location>
        <begin position="248"/>
        <end position="268"/>
    </location>
</feature>
<keyword evidence="8" id="KW-0520">NAD</keyword>
<feature type="transmembrane region" description="Helical" evidence="10">
    <location>
        <begin position="280"/>
        <end position="298"/>
    </location>
</feature>
<dbReference type="GO" id="GO:0005743">
    <property type="term" value="C:mitochondrial inner membrane"/>
    <property type="evidence" value="ECO:0007669"/>
    <property type="project" value="UniProtKB-SubCell"/>
</dbReference>
<keyword evidence="7 10" id="KW-0472">Membrane</keyword>
<organism evidence="11">
    <name type="scientific">Didesmococcus koreanus</name>
    <dbReference type="NCBI Taxonomy" id="1661411"/>
    <lineage>
        <taxon>Eukaryota</taxon>
        <taxon>Metazoa</taxon>
        <taxon>Ecdysozoa</taxon>
        <taxon>Arthropoda</taxon>
        <taxon>Hexapoda</taxon>
        <taxon>Insecta</taxon>
        <taxon>Pterygota</taxon>
        <taxon>Neoptera</taxon>
        <taxon>Paraneoptera</taxon>
        <taxon>Hemiptera</taxon>
        <taxon>Sternorrhyncha</taxon>
        <taxon>Coccoidea</taxon>
        <taxon>Coccidae</taxon>
        <taxon>Didesmococcus</taxon>
    </lineage>
</organism>
<evidence type="ECO:0000256" key="6">
    <source>
        <dbReference type="ARBA" id="ARBA00022989"/>
    </source>
</evidence>
<evidence type="ECO:0000313" key="11">
    <source>
        <dbReference type="EMBL" id="QRK27462.1"/>
    </source>
</evidence>
<feature type="transmembrane region" description="Helical" evidence="10">
    <location>
        <begin position="216"/>
        <end position="242"/>
    </location>
</feature>
<feature type="transmembrane region" description="Helical" evidence="10">
    <location>
        <begin position="177"/>
        <end position="196"/>
    </location>
</feature>
<evidence type="ECO:0000256" key="4">
    <source>
        <dbReference type="ARBA" id="ARBA00022448"/>
    </source>
</evidence>
<proteinExistence type="inferred from homology"/>
<evidence type="ECO:0000256" key="3">
    <source>
        <dbReference type="ARBA" id="ARBA00021009"/>
    </source>
</evidence>
<dbReference type="EC" id="7.1.1.2" evidence="9"/>
<comment type="catalytic activity">
    <reaction evidence="9">
        <text>a ubiquinone + NADH + 5 H(+)(in) = a ubiquinol + NAD(+) + 4 H(+)(out)</text>
        <dbReference type="Rhea" id="RHEA:29091"/>
        <dbReference type="Rhea" id="RHEA-COMP:9565"/>
        <dbReference type="Rhea" id="RHEA-COMP:9566"/>
        <dbReference type="ChEBI" id="CHEBI:15378"/>
        <dbReference type="ChEBI" id="CHEBI:16389"/>
        <dbReference type="ChEBI" id="CHEBI:17976"/>
        <dbReference type="ChEBI" id="CHEBI:57540"/>
        <dbReference type="ChEBI" id="CHEBI:57945"/>
        <dbReference type="EC" id="7.1.1.2"/>
    </reaction>
</comment>
<dbReference type="GO" id="GO:0008137">
    <property type="term" value="F:NADH dehydrogenase (ubiquinone) activity"/>
    <property type="evidence" value="ECO:0007669"/>
    <property type="project" value="UniProtKB-EC"/>
</dbReference>
<keyword evidence="6 10" id="KW-1133">Transmembrane helix</keyword>
<evidence type="ECO:0000256" key="7">
    <source>
        <dbReference type="ARBA" id="ARBA00023136"/>
    </source>
</evidence>
<feature type="transmembrane region" description="Helical" evidence="10">
    <location>
        <begin position="101"/>
        <end position="123"/>
    </location>
</feature>
<dbReference type="PANTHER" id="PTHR11432">
    <property type="entry name" value="NADH DEHYDROGENASE SUBUNIT 1"/>
    <property type="match status" value="1"/>
</dbReference>
<accession>A0A891H0E6</accession>
<dbReference type="PANTHER" id="PTHR11432:SF3">
    <property type="entry name" value="NADH-UBIQUINONE OXIDOREDUCTASE CHAIN 1"/>
    <property type="match status" value="1"/>
</dbReference>
<gene>
    <name evidence="11" type="primary">ND1</name>
</gene>
<keyword evidence="5 8" id="KW-0812">Transmembrane</keyword>
<feature type="transmembrane region" description="Helical" evidence="10">
    <location>
        <begin position="66"/>
        <end position="95"/>
    </location>
</feature>
<dbReference type="GeneID" id="67267585"/>
<evidence type="ECO:0000256" key="8">
    <source>
        <dbReference type="RuleBase" id="RU000471"/>
    </source>
</evidence>
<dbReference type="EMBL" id="MW302211">
    <property type="protein sequence ID" value="QRK27462.1"/>
    <property type="molecule type" value="Genomic_DNA"/>
</dbReference>
<name>A0A891H0E6_9HEMI</name>
<keyword evidence="4" id="KW-0813">Transport</keyword>
<dbReference type="GO" id="GO:0009060">
    <property type="term" value="P:aerobic respiration"/>
    <property type="evidence" value="ECO:0007669"/>
    <property type="project" value="TreeGrafter"/>
</dbReference>
<evidence type="ECO:0000256" key="10">
    <source>
        <dbReference type="SAM" id="Phobius"/>
    </source>
</evidence>
<geneLocation type="mitochondrion" evidence="11"/>
<evidence type="ECO:0000256" key="2">
    <source>
        <dbReference type="ARBA" id="ARBA00010535"/>
    </source>
</evidence>
<evidence type="ECO:0000256" key="1">
    <source>
        <dbReference type="ARBA" id="ARBA00004141"/>
    </source>
</evidence>
<dbReference type="GO" id="GO:0003954">
    <property type="term" value="F:NADH dehydrogenase activity"/>
    <property type="evidence" value="ECO:0007669"/>
    <property type="project" value="TreeGrafter"/>
</dbReference>
<sequence>MLTKVLIFMLNYFLSVGFFMFMERKILGVGHMREGPNKISLKGIFQFFMDMIKLLMKNLLMLINTFYLIYLIFPLLMFFNMILLWFIIPFIFIFINTKISMIFLIVLLVLKMIIIIVLVYFLYSVYSYLSVIRMIIQVVSYDIVIILVLICFIMVYNNLSLKVFIYDYFNTKFLFNFYLYIFWNLSLMVELIRLPFDFYEGESELISGFNIEFSSFLFVFIVLIEYMEMIYFMFLSVLMFFYGNFNLLLFYFILFILIFVLIWFRVFFVRYRLDKMLMLLWKYIFPLFMFFILFYYFINFF</sequence>
<keyword evidence="9" id="KW-0830">Ubiquinone</keyword>
<dbReference type="CTD" id="4535"/>
<dbReference type="RefSeq" id="YP_010164134.1">
    <property type="nucleotide sequence ID" value="NC_057479.1"/>
</dbReference>
<feature type="transmembrane region" description="Helical" evidence="10">
    <location>
        <begin position="135"/>
        <end position="157"/>
    </location>
</feature>
<reference evidence="11" key="1">
    <citation type="submission" date="2020-11" db="EMBL/GenBank/DDBJ databases">
        <title>The mitogenome of the scale insect Didesmococcus koreanus Borchsenius (Coccoidea: Coccidae).</title>
        <authorList>
            <person name="Xu H."/>
            <person name="Liu X."/>
            <person name="Li H."/>
            <person name="Wu S."/>
            <person name="Cai W."/>
        </authorList>
    </citation>
    <scope>NUCLEOTIDE SEQUENCE</scope>
</reference>